<dbReference type="KEGG" id="dpp:DICPUDRAFT_82105"/>
<feature type="signal peptide" evidence="2">
    <location>
        <begin position="1"/>
        <end position="29"/>
    </location>
</feature>
<dbReference type="GeneID" id="10507610"/>
<dbReference type="VEuPathDB" id="AmoebaDB:DICPUDRAFT_82105"/>
<dbReference type="Proteomes" id="UP000001064">
    <property type="component" value="Unassembled WGS sequence"/>
</dbReference>
<proteinExistence type="predicted"/>
<feature type="compositionally biased region" description="Polar residues" evidence="1">
    <location>
        <begin position="233"/>
        <end position="248"/>
    </location>
</feature>
<evidence type="ECO:0000313" key="4">
    <source>
        <dbReference type="Proteomes" id="UP000001064"/>
    </source>
</evidence>
<dbReference type="RefSeq" id="XP_003291436.1">
    <property type="nucleotide sequence ID" value="XM_003291388.1"/>
</dbReference>
<name>F0ZVI9_DICPU</name>
<protein>
    <submittedName>
        <fullName evidence="3">Uncharacterized protein</fullName>
    </submittedName>
</protein>
<evidence type="ECO:0000256" key="2">
    <source>
        <dbReference type="SAM" id="SignalP"/>
    </source>
</evidence>
<keyword evidence="4" id="KW-1185">Reference proteome</keyword>
<evidence type="ECO:0000313" key="3">
    <source>
        <dbReference type="EMBL" id="EGC32050.1"/>
    </source>
</evidence>
<feature type="chain" id="PRO_5003262830" evidence="2">
    <location>
        <begin position="30"/>
        <end position="277"/>
    </location>
</feature>
<feature type="compositionally biased region" description="Basic and acidic residues" evidence="1">
    <location>
        <begin position="223"/>
        <end position="232"/>
    </location>
</feature>
<feature type="region of interest" description="Disordered" evidence="1">
    <location>
        <begin position="221"/>
        <end position="252"/>
    </location>
</feature>
<reference evidence="4" key="1">
    <citation type="journal article" date="2011" name="Genome Biol.">
        <title>Comparative genomics of the social amoebae Dictyostelium discoideum and Dictyostelium purpureum.</title>
        <authorList>
            <consortium name="US DOE Joint Genome Institute (JGI-PGF)"/>
            <person name="Sucgang R."/>
            <person name="Kuo A."/>
            <person name="Tian X."/>
            <person name="Salerno W."/>
            <person name="Parikh A."/>
            <person name="Feasley C.L."/>
            <person name="Dalin E."/>
            <person name="Tu H."/>
            <person name="Huang E."/>
            <person name="Barry K."/>
            <person name="Lindquist E."/>
            <person name="Shapiro H."/>
            <person name="Bruce D."/>
            <person name="Schmutz J."/>
            <person name="Salamov A."/>
            <person name="Fey P."/>
            <person name="Gaudet P."/>
            <person name="Anjard C."/>
            <person name="Babu M.M."/>
            <person name="Basu S."/>
            <person name="Bushmanova Y."/>
            <person name="van der Wel H."/>
            <person name="Katoh-Kurasawa M."/>
            <person name="Dinh C."/>
            <person name="Coutinho P.M."/>
            <person name="Saito T."/>
            <person name="Elias M."/>
            <person name="Schaap P."/>
            <person name="Kay R.R."/>
            <person name="Henrissat B."/>
            <person name="Eichinger L."/>
            <person name="Rivero F."/>
            <person name="Putnam N.H."/>
            <person name="West C.M."/>
            <person name="Loomis W.F."/>
            <person name="Chisholm R.L."/>
            <person name="Shaulsky G."/>
            <person name="Strassmann J.E."/>
            <person name="Queller D.C."/>
            <person name="Kuspa A."/>
            <person name="Grigoriev I.V."/>
        </authorList>
    </citation>
    <scope>NUCLEOTIDE SEQUENCE [LARGE SCALE GENOMIC DNA]</scope>
    <source>
        <strain evidence="4">QSDP1</strain>
    </source>
</reference>
<organism evidence="3 4">
    <name type="scientific">Dictyostelium purpureum</name>
    <name type="common">Slime mold</name>
    <dbReference type="NCBI Taxonomy" id="5786"/>
    <lineage>
        <taxon>Eukaryota</taxon>
        <taxon>Amoebozoa</taxon>
        <taxon>Evosea</taxon>
        <taxon>Eumycetozoa</taxon>
        <taxon>Dictyostelia</taxon>
        <taxon>Dictyosteliales</taxon>
        <taxon>Dictyosteliaceae</taxon>
        <taxon>Dictyostelium</taxon>
    </lineage>
</organism>
<sequence>MKFFINVIIILIVCAASFINCQEAPIVKAYRPTAEGVEGQAVEGWTIFGYNFDLKQLNTEFKIGTYQYASTFNTVRNQSAILFNNLFDYKPPVFKIGESFTITANIAYKDIVSQPISCKYQEASYLNTKKDVTVAFDKKGGKTKIAGSFADLDISKYQVLLKDIEFKVTAIDKNSITVQYPEFKGEFFGFDLTLFIIHKEVCIYDQTENIMIEEYLDPISAEEPPRSEEDSSKGSNPGSTHAPTSSGENVDEPSDAFKSFSIPSIVIVTICLIQLFF</sequence>
<dbReference type="InParanoid" id="F0ZVI9"/>
<evidence type="ECO:0000256" key="1">
    <source>
        <dbReference type="SAM" id="MobiDB-lite"/>
    </source>
</evidence>
<accession>F0ZVI9</accession>
<keyword evidence="2" id="KW-0732">Signal</keyword>
<gene>
    <name evidence="3" type="ORF">DICPUDRAFT_82105</name>
</gene>
<dbReference type="AlphaFoldDB" id="F0ZVI9"/>
<dbReference type="EMBL" id="GL871215">
    <property type="protein sequence ID" value="EGC32050.1"/>
    <property type="molecule type" value="Genomic_DNA"/>
</dbReference>